<keyword evidence="2" id="KW-1185">Reference proteome</keyword>
<organism evidence="1 2">
    <name type="scientific">Clostridium gasigenes</name>
    <dbReference type="NCBI Taxonomy" id="94869"/>
    <lineage>
        <taxon>Bacteria</taxon>
        <taxon>Bacillati</taxon>
        <taxon>Bacillota</taxon>
        <taxon>Clostridia</taxon>
        <taxon>Eubacteriales</taxon>
        <taxon>Clostridiaceae</taxon>
        <taxon>Clostridium</taxon>
    </lineage>
</organism>
<evidence type="ECO:0000313" key="2">
    <source>
        <dbReference type="Proteomes" id="UP000198597"/>
    </source>
</evidence>
<protein>
    <submittedName>
        <fullName evidence="1">Uncharacterized protein</fullName>
    </submittedName>
</protein>
<dbReference type="Proteomes" id="UP000198597">
    <property type="component" value="Unassembled WGS sequence"/>
</dbReference>
<evidence type="ECO:0000313" key="1">
    <source>
        <dbReference type="EMBL" id="SDP67993.1"/>
    </source>
</evidence>
<accession>A0A1H0UPG7</accession>
<sequence length="126" mass="14508">MNKLYLVELIEYSYDGYAESIDQEQPEVLGLYNTKEEYKARVELEISNYKLVSKTNLEITRDDELVDGCMDVVDIVSKDSRVTIIVTELTIGASKKLVDYNRINYYFDYEKTTDVEVINLGLGTVI</sequence>
<name>A0A1H0UPG7_9CLOT</name>
<gene>
    <name evidence="1" type="ORF">SAMN04488529_1124</name>
</gene>
<reference evidence="1 2" key="1">
    <citation type="submission" date="2016-10" db="EMBL/GenBank/DDBJ databases">
        <authorList>
            <person name="de Groot N.N."/>
        </authorList>
    </citation>
    <scope>NUCLEOTIDE SEQUENCE [LARGE SCALE GENOMIC DNA]</scope>
    <source>
        <strain evidence="1 2">DSM 12272</strain>
    </source>
</reference>
<dbReference type="STRING" id="94869.SAMN04488529_1124"/>
<dbReference type="AlphaFoldDB" id="A0A1H0UPG7"/>
<dbReference type="RefSeq" id="WP_089971686.1">
    <property type="nucleotide sequence ID" value="NZ_FNJM01000012.1"/>
</dbReference>
<proteinExistence type="predicted"/>
<dbReference type="EMBL" id="FNJM01000012">
    <property type="protein sequence ID" value="SDP67993.1"/>
    <property type="molecule type" value="Genomic_DNA"/>
</dbReference>